<keyword evidence="4" id="KW-0378">Hydrolase</keyword>
<dbReference type="GO" id="GO:0005829">
    <property type="term" value="C:cytosol"/>
    <property type="evidence" value="ECO:0007669"/>
    <property type="project" value="TreeGrafter"/>
</dbReference>
<reference evidence="7" key="1">
    <citation type="submission" date="2023-03" db="EMBL/GenBank/DDBJ databases">
        <authorList>
            <person name="Steffen K."/>
            <person name="Cardenas P."/>
        </authorList>
    </citation>
    <scope>NUCLEOTIDE SEQUENCE</scope>
</reference>
<evidence type="ECO:0000256" key="3">
    <source>
        <dbReference type="ARBA" id="ARBA00022723"/>
    </source>
</evidence>
<evidence type="ECO:0000259" key="6">
    <source>
        <dbReference type="Pfam" id="PF00557"/>
    </source>
</evidence>
<dbReference type="InterPro" id="IPR036005">
    <property type="entry name" value="Creatinase/aminopeptidase-like"/>
</dbReference>
<dbReference type="InterPro" id="IPR002467">
    <property type="entry name" value="Pept_M24A_MAP1"/>
</dbReference>
<dbReference type="EMBL" id="CASHTH010003452">
    <property type="protein sequence ID" value="CAI8045117.1"/>
    <property type="molecule type" value="Genomic_DNA"/>
</dbReference>
<evidence type="ECO:0000256" key="5">
    <source>
        <dbReference type="RuleBase" id="RU003653"/>
    </source>
</evidence>
<dbReference type="InterPro" id="IPR000994">
    <property type="entry name" value="Pept_M24"/>
</dbReference>
<keyword evidence="1 5" id="KW-0031">Aminopeptidase</keyword>
<keyword evidence="2 5" id="KW-0645">Protease</keyword>
<evidence type="ECO:0000256" key="4">
    <source>
        <dbReference type="ARBA" id="ARBA00022801"/>
    </source>
</evidence>
<keyword evidence="8" id="KW-1185">Reference proteome</keyword>
<comment type="similarity">
    <text evidence="5">Belongs to the peptidase M24A family.</text>
</comment>
<dbReference type="NCBIfam" id="TIGR00500">
    <property type="entry name" value="met_pdase_I"/>
    <property type="match status" value="1"/>
</dbReference>
<organism evidence="7 8">
    <name type="scientific">Geodia barretti</name>
    <name type="common">Barrett's horny sponge</name>
    <dbReference type="NCBI Taxonomy" id="519541"/>
    <lineage>
        <taxon>Eukaryota</taxon>
        <taxon>Metazoa</taxon>
        <taxon>Porifera</taxon>
        <taxon>Demospongiae</taxon>
        <taxon>Heteroscleromorpha</taxon>
        <taxon>Tetractinellida</taxon>
        <taxon>Astrophorina</taxon>
        <taxon>Geodiidae</taxon>
        <taxon>Geodia</taxon>
    </lineage>
</organism>
<gene>
    <name evidence="7" type="ORF">GBAR_LOCUS24963</name>
</gene>
<dbReference type="InterPro" id="IPR001714">
    <property type="entry name" value="Pept_M24_MAP"/>
</dbReference>
<feature type="non-terminal residue" evidence="7">
    <location>
        <position position="1"/>
    </location>
</feature>
<evidence type="ECO:0000256" key="1">
    <source>
        <dbReference type="ARBA" id="ARBA00022438"/>
    </source>
</evidence>
<evidence type="ECO:0000313" key="8">
    <source>
        <dbReference type="Proteomes" id="UP001174909"/>
    </source>
</evidence>
<evidence type="ECO:0000256" key="2">
    <source>
        <dbReference type="ARBA" id="ARBA00022670"/>
    </source>
</evidence>
<comment type="catalytic activity">
    <reaction evidence="5">
        <text>Release of N-terminal amino acids, preferentially methionine, from peptides and arylamides.</text>
        <dbReference type="EC" id="3.4.11.18"/>
    </reaction>
</comment>
<comment type="cofactor">
    <cofactor evidence="5">
        <name>Co(2+)</name>
        <dbReference type="ChEBI" id="CHEBI:48828"/>
    </cofactor>
    <cofactor evidence="5">
        <name>Zn(2+)</name>
        <dbReference type="ChEBI" id="CHEBI:29105"/>
    </cofactor>
    <cofactor evidence="5">
        <name>Mn(2+)</name>
        <dbReference type="ChEBI" id="CHEBI:29035"/>
    </cofactor>
    <cofactor evidence="5">
        <name>Fe(2+)</name>
        <dbReference type="ChEBI" id="CHEBI:29033"/>
    </cofactor>
    <text evidence="5">Binds 2 divalent metal cations per subunit. Has a high-affinity and a low affinity metal-binding site. The true nature of the physiological cofactor is under debate. The enzyme is active with cobalt, zinc, manganese or divalent iron ions.</text>
</comment>
<evidence type="ECO:0000313" key="7">
    <source>
        <dbReference type="EMBL" id="CAI8045117.1"/>
    </source>
</evidence>
<dbReference type="PRINTS" id="PR00599">
    <property type="entry name" value="MAPEPTIDASE"/>
</dbReference>
<sequence>PASDAPPLTRLKSQAEISGIRESARILSETLRLVVENVEPRITTAELDRIARSHIEACGARPAFLGYLDYPATLCVSINEEVIHGIPGRRRLADGDIVGIDCGVDCAGCFSDAALTVPVGSVAPRTASLLEATRECLTLAVAAAVPGNRVRDVANAVYRYASAKGYGVVRQFCGHGVGFSPHEDPQVSNYPSPGSNPRIMPGMVLAIEPMITEGTWEVEVLDDGWTVVTADRKRAAHFEHTVAVLRDRAEVLTTHL</sequence>
<proteinExistence type="inferred from homology"/>
<comment type="function">
    <text evidence="5">Cotranslationally removes the N-terminal methionine from nascent proteins. The N-terminal methionine is often cleaved when the second residue in the primary sequence is small and uncharged (Met-Ala-, Cys, Gly, Pro, Ser, Thr, or Val).</text>
</comment>
<keyword evidence="3 5" id="KW-0479">Metal-binding</keyword>
<dbReference type="PANTHER" id="PTHR43330">
    <property type="entry name" value="METHIONINE AMINOPEPTIDASE"/>
    <property type="match status" value="1"/>
</dbReference>
<dbReference type="GO" id="GO:0046872">
    <property type="term" value="F:metal ion binding"/>
    <property type="evidence" value="ECO:0007669"/>
    <property type="project" value="UniProtKB-KW"/>
</dbReference>
<dbReference type="PANTHER" id="PTHR43330:SF27">
    <property type="entry name" value="METHIONINE AMINOPEPTIDASE"/>
    <property type="match status" value="1"/>
</dbReference>
<dbReference type="AlphaFoldDB" id="A0AA35XBU5"/>
<dbReference type="CDD" id="cd01086">
    <property type="entry name" value="MetAP1"/>
    <property type="match status" value="1"/>
</dbReference>
<accession>A0AA35XBU5</accession>
<dbReference type="EC" id="3.4.11.18" evidence="5"/>
<dbReference type="PROSITE" id="PS00680">
    <property type="entry name" value="MAP_1"/>
    <property type="match status" value="1"/>
</dbReference>
<protein>
    <recommendedName>
        <fullName evidence="5">Methionine aminopeptidase</fullName>
        <ecNumber evidence="5">3.4.11.18</ecNumber>
    </recommendedName>
</protein>
<dbReference type="SUPFAM" id="SSF55920">
    <property type="entry name" value="Creatinase/aminopeptidase"/>
    <property type="match status" value="1"/>
</dbReference>
<comment type="caution">
    <text evidence="7">The sequence shown here is derived from an EMBL/GenBank/DDBJ whole genome shotgun (WGS) entry which is preliminary data.</text>
</comment>
<dbReference type="GO" id="GO:0004239">
    <property type="term" value="F:initiator methionyl aminopeptidase activity"/>
    <property type="evidence" value="ECO:0007669"/>
    <property type="project" value="UniProtKB-EC"/>
</dbReference>
<dbReference type="Proteomes" id="UP001174909">
    <property type="component" value="Unassembled WGS sequence"/>
</dbReference>
<dbReference type="HAMAP" id="MF_01974">
    <property type="entry name" value="MetAP_1"/>
    <property type="match status" value="1"/>
</dbReference>
<dbReference type="Pfam" id="PF00557">
    <property type="entry name" value="Peptidase_M24"/>
    <property type="match status" value="1"/>
</dbReference>
<dbReference type="GO" id="GO:0006508">
    <property type="term" value="P:proteolysis"/>
    <property type="evidence" value="ECO:0007669"/>
    <property type="project" value="UniProtKB-KW"/>
</dbReference>
<dbReference type="GO" id="GO:0070006">
    <property type="term" value="F:metalloaminopeptidase activity"/>
    <property type="evidence" value="ECO:0007669"/>
    <property type="project" value="InterPro"/>
</dbReference>
<feature type="domain" description="Peptidase M24" evidence="6">
    <location>
        <begin position="19"/>
        <end position="244"/>
    </location>
</feature>
<name>A0AA35XBU5_GEOBA</name>
<dbReference type="Gene3D" id="3.90.230.10">
    <property type="entry name" value="Creatinase/methionine aminopeptidase superfamily"/>
    <property type="match status" value="1"/>
</dbReference>